<proteinExistence type="predicted"/>
<dbReference type="RefSeq" id="WP_080751918.1">
    <property type="nucleotide sequence ID" value="NZ_JRPN01000010.1"/>
</dbReference>
<dbReference type="EMBL" id="JRPN01000010">
    <property type="protein sequence ID" value="KGT79511.1"/>
    <property type="molecule type" value="Genomic_DNA"/>
</dbReference>
<gene>
    <name evidence="2" type="ORF">MA20_11490</name>
</gene>
<evidence type="ECO:0000313" key="3">
    <source>
        <dbReference type="Proteomes" id="UP000030377"/>
    </source>
</evidence>
<protein>
    <submittedName>
        <fullName evidence="2">Uncharacterized protein</fullName>
    </submittedName>
</protein>
<dbReference type="AlphaFoldDB" id="A0A0A3Y2D8"/>
<feature type="region of interest" description="Disordered" evidence="1">
    <location>
        <begin position="51"/>
        <end position="73"/>
    </location>
</feature>
<feature type="compositionally biased region" description="Polar residues" evidence="1">
    <location>
        <begin position="61"/>
        <end position="73"/>
    </location>
</feature>
<evidence type="ECO:0000256" key="1">
    <source>
        <dbReference type="SAM" id="MobiDB-lite"/>
    </source>
</evidence>
<organism evidence="2 3">
    <name type="scientific">Bradyrhizobium japonicum</name>
    <dbReference type="NCBI Taxonomy" id="375"/>
    <lineage>
        <taxon>Bacteria</taxon>
        <taxon>Pseudomonadati</taxon>
        <taxon>Pseudomonadota</taxon>
        <taxon>Alphaproteobacteria</taxon>
        <taxon>Hyphomicrobiales</taxon>
        <taxon>Nitrobacteraceae</taxon>
        <taxon>Bradyrhizobium</taxon>
    </lineage>
</organism>
<reference evidence="2 3" key="1">
    <citation type="submission" date="2014-09" db="EMBL/GenBank/DDBJ databases">
        <title>Draft genome of Bradyrhizobium japonicum Is-34.</title>
        <authorList>
            <person name="Tsurumaru H."/>
            <person name="Yamakawa T."/>
            <person name="Hashimoto S."/>
            <person name="Okizaki K."/>
            <person name="Kanesaki Y."/>
            <person name="Yoshikawa H."/>
            <person name="Yajima S."/>
        </authorList>
    </citation>
    <scope>NUCLEOTIDE SEQUENCE [LARGE SCALE GENOMIC DNA]</scope>
    <source>
        <strain evidence="2 3">Is-34</strain>
    </source>
</reference>
<name>A0A0A3Y2D8_BRAJP</name>
<comment type="caution">
    <text evidence="2">The sequence shown here is derived from an EMBL/GenBank/DDBJ whole genome shotgun (WGS) entry which is preliminary data.</text>
</comment>
<dbReference type="Proteomes" id="UP000030377">
    <property type="component" value="Unassembled WGS sequence"/>
</dbReference>
<accession>A0A0A3Y2D8</accession>
<sequence length="73" mass="8313">MTTDEKLARLRAHRNNVHRYRRLLSTRLSDLEREFLSRRLSEEQTAIDALSAATRPFSPNLDGQNSSSASKVA</sequence>
<evidence type="ECO:0000313" key="2">
    <source>
        <dbReference type="EMBL" id="KGT79511.1"/>
    </source>
</evidence>